<comment type="subcellular location">
    <subcellularLocation>
        <location evidence="1">Cytoplasm</location>
        <location evidence="1">Cytoskeleton</location>
    </subcellularLocation>
</comment>
<evidence type="ECO:0000313" key="7">
    <source>
        <dbReference type="Proteomes" id="UP001159641"/>
    </source>
</evidence>
<feature type="coiled-coil region" evidence="4">
    <location>
        <begin position="191"/>
        <end position="254"/>
    </location>
</feature>
<gene>
    <name evidence="6" type="ORF">J1605_000019</name>
</gene>
<comment type="caution">
    <text evidence="6">The sequence shown here is derived from an EMBL/GenBank/DDBJ whole genome shotgun (WGS) entry which is preliminary data.</text>
</comment>
<dbReference type="PANTHER" id="PTHR31183">
    <property type="entry name" value="TRICHOPLEIN KERATIN FILAMENT-BINDING PROTEIN FAMILY MEMBER"/>
    <property type="match status" value="1"/>
</dbReference>
<reference evidence="6 7" key="1">
    <citation type="submission" date="2022-11" db="EMBL/GenBank/DDBJ databases">
        <title>Whole genome sequence of Eschrichtius robustus ER-17-0199.</title>
        <authorList>
            <person name="Bruniche-Olsen A."/>
            <person name="Black A.N."/>
            <person name="Fields C.J."/>
            <person name="Walden K."/>
            <person name="Dewoody J.A."/>
        </authorList>
    </citation>
    <scope>NUCLEOTIDE SEQUENCE [LARGE SCALE GENOMIC DNA]</scope>
    <source>
        <strain evidence="6">ER-17-0199</strain>
        <tissue evidence="6">Blubber</tissue>
    </source>
</reference>
<organism evidence="6 7">
    <name type="scientific">Eschrichtius robustus</name>
    <name type="common">California gray whale</name>
    <name type="synonym">Eschrichtius gibbosus</name>
    <dbReference type="NCBI Taxonomy" id="9764"/>
    <lineage>
        <taxon>Eukaryota</taxon>
        <taxon>Metazoa</taxon>
        <taxon>Chordata</taxon>
        <taxon>Craniata</taxon>
        <taxon>Vertebrata</taxon>
        <taxon>Euteleostomi</taxon>
        <taxon>Mammalia</taxon>
        <taxon>Eutheria</taxon>
        <taxon>Laurasiatheria</taxon>
        <taxon>Artiodactyla</taxon>
        <taxon>Whippomorpha</taxon>
        <taxon>Cetacea</taxon>
        <taxon>Mysticeti</taxon>
        <taxon>Eschrichtiidae</taxon>
        <taxon>Eschrichtius</taxon>
    </lineage>
</organism>
<keyword evidence="2" id="KW-0963">Cytoplasm</keyword>
<dbReference type="Proteomes" id="UP001159641">
    <property type="component" value="Unassembled WGS sequence"/>
</dbReference>
<evidence type="ECO:0000256" key="5">
    <source>
        <dbReference type="SAM" id="MobiDB-lite"/>
    </source>
</evidence>
<sequence>MSLGRTGPQAHRQPSQGHGSIIADLDKSGFTPEPHAERSRHPTPISVQLKQGNWENGYVFINWCNRAAGGLALAAPRRRPVAPATSGETASVGVALSGRVAVGRAGLGWGMLQLGLGQPSKIPGRRETRRLPDQQAARQRRREQEAQLRQQWDQNSRYFKVSDVCSSKQAEWSSKASYQRSMHAYQREKMKEEGRKRLEARRQRLRQLLAEEQDLLARELEELRLSMNSRERRIREQHGNLKSAREEQRKLIAEQLLYEHWKKNNPKLREVKTKEILLHCAESLPSFVSEGSTPPMVPTVRIEPRKMHLCLGHTADKCVASSGIDVLE</sequence>
<dbReference type="InterPro" id="IPR043596">
    <property type="entry name" value="CFAP53/TCHP"/>
</dbReference>
<evidence type="ECO:0000256" key="4">
    <source>
        <dbReference type="SAM" id="Coils"/>
    </source>
</evidence>
<keyword evidence="4" id="KW-0175">Coiled coil</keyword>
<evidence type="ECO:0000313" key="6">
    <source>
        <dbReference type="EMBL" id="KAJ8798862.1"/>
    </source>
</evidence>
<evidence type="ECO:0008006" key="8">
    <source>
        <dbReference type="Google" id="ProtNLM"/>
    </source>
</evidence>
<dbReference type="PANTHER" id="PTHR31183:SF2">
    <property type="entry name" value="TRICHOPLEIN KERATIN FILAMENT-BINDING PROTEIN"/>
    <property type="match status" value="1"/>
</dbReference>
<keyword evidence="7" id="KW-1185">Reference proteome</keyword>
<accession>A0AB34I639</accession>
<dbReference type="AlphaFoldDB" id="A0AB34I639"/>
<protein>
    <recommendedName>
        <fullName evidence="8">Trichoplein keratin filament-binding protein</fullName>
    </recommendedName>
</protein>
<dbReference type="GO" id="GO:0045095">
    <property type="term" value="C:keratin filament"/>
    <property type="evidence" value="ECO:0007669"/>
    <property type="project" value="TreeGrafter"/>
</dbReference>
<evidence type="ECO:0000256" key="2">
    <source>
        <dbReference type="ARBA" id="ARBA00022490"/>
    </source>
</evidence>
<proteinExistence type="predicted"/>
<evidence type="ECO:0000256" key="1">
    <source>
        <dbReference type="ARBA" id="ARBA00004245"/>
    </source>
</evidence>
<dbReference type="GO" id="GO:0006915">
    <property type="term" value="P:apoptotic process"/>
    <property type="evidence" value="ECO:0007669"/>
    <property type="project" value="TreeGrafter"/>
</dbReference>
<name>A0AB34I639_ESCRO</name>
<evidence type="ECO:0000256" key="3">
    <source>
        <dbReference type="ARBA" id="ARBA00023212"/>
    </source>
</evidence>
<feature type="region of interest" description="Disordered" evidence="5">
    <location>
        <begin position="1"/>
        <end position="47"/>
    </location>
</feature>
<dbReference type="EMBL" id="JAIQCJ010000001">
    <property type="protein sequence ID" value="KAJ8798862.1"/>
    <property type="molecule type" value="Genomic_DNA"/>
</dbReference>
<keyword evidence="3" id="KW-0206">Cytoskeleton</keyword>